<dbReference type="EMBL" id="JBGMDY010000002">
    <property type="protein sequence ID" value="KAL2343229.1"/>
    <property type="molecule type" value="Genomic_DNA"/>
</dbReference>
<comment type="caution">
    <text evidence="1">The sequence shown here is derived from an EMBL/GenBank/DDBJ whole genome shotgun (WGS) entry which is preliminary data.</text>
</comment>
<evidence type="ECO:0000313" key="1">
    <source>
        <dbReference type="EMBL" id="KAL2343229.1"/>
    </source>
</evidence>
<dbReference type="AlphaFoldDB" id="A0ABD1N5B3"/>
<name>A0ABD1N5B3_9FABA</name>
<protein>
    <submittedName>
        <fullName evidence="1">Uncharacterized protein</fullName>
    </submittedName>
</protein>
<dbReference type="Proteomes" id="UP001603857">
    <property type="component" value="Unassembled WGS sequence"/>
</dbReference>
<evidence type="ECO:0000313" key="2">
    <source>
        <dbReference type="Proteomes" id="UP001603857"/>
    </source>
</evidence>
<organism evidence="1 2">
    <name type="scientific">Flemingia macrophylla</name>
    <dbReference type="NCBI Taxonomy" id="520843"/>
    <lineage>
        <taxon>Eukaryota</taxon>
        <taxon>Viridiplantae</taxon>
        <taxon>Streptophyta</taxon>
        <taxon>Embryophyta</taxon>
        <taxon>Tracheophyta</taxon>
        <taxon>Spermatophyta</taxon>
        <taxon>Magnoliopsida</taxon>
        <taxon>eudicotyledons</taxon>
        <taxon>Gunneridae</taxon>
        <taxon>Pentapetalae</taxon>
        <taxon>rosids</taxon>
        <taxon>fabids</taxon>
        <taxon>Fabales</taxon>
        <taxon>Fabaceae</taxon>
        <taxon>Papilionoideae</taxon>
        <taxon>50 kb inversion clade</taxon>
        <taxon>NPAAA clade</taxon>
        <taxon>indigoferoid/millettioid clade</taxon>
        <taxon>Phaseoleae</taxon>
        <taxon>Flemingia</taxon>
    </lineage>
</organism>
<keyword evidence="2" id="KW-1185">Reference proteome</keyword>
<reference evidence="1 2" key="1">
    <citation type="submission" date="2024-08" db="EMBL/GenBank/DDBJ databases">
        <title>Insights into the chromosomal genome structure of Flemingia macrophylla.</title>
        <authorList>
            <person name="Ding Y."/>
            <person name="Zhao Y."/>
            <person name="Bi W."/>
            <person name="Wu M."/>
            <person name="Zhao G."/>
            <person name="Gong Y."/>
            <person name="Li W."/>
            <person name="Zhang P."/>
        </authorList>
    </citation>
    <scope>NUCLEOTIDE SEQUENCE [LARGE SCALE GENOMIC DNA]</scope>
    <source>
        <strain evidence="1">DYQJB</strain>
        <tissue evidence="1">Leaf</tissue>
    </source>
</reference>
<accession>A0ABD1N5B3</accession>
<proteinExistence type="predicted"/>
<sequence length="74" mass="8196">MLSTQHNTTKAGPFHFQREHITSEYGNKEANLSLSLSLSNIKPFSGFCISPLSSANAHSRHGIFHAHLNTCFLL</sequence>
<gene>
    <name evidence="1" type="ORF">Fmac_004514</name>
</gene>